<accession>A0A0F0LYP8</accession>
<dbReference type="SUPFAM" id="SSF53474">
    <property type="entry name" value="alpha/beta-Hydrolases"/>
    <property type="match status" value="1"/>
</dbReference>
<dbReference type="GO" id="GO:0016020">
    <property type="term" value="C:membrane"/>
    <property type="evidence" value="ECO:0007669"/>
    <property type="project" value="TreeGrafter"/>
</dbReference>
<comment type="caution">
    <text evidence="2">The sequence shown here is derived from an EMBL/GenBank/DDBJ whole genome shotgun (WGS) entry which is preliminary data.</text>
</comment>
<dbReference type="GO" id="GO:0004742">
    <property type="term" value="F:dihydrolipoyllysine-residue acetyltransferase activity"/>
    <property type="evidence" value="ECO:0007669"/>
    <property type="project" value="UniProtKB-EC"/>
</dbReference>
<keyword evidence="2" id="KW-0808">Transferase</keyword>
<sequence length="259" mass="28244">MVTAELPDGDSRDAAPYTFTHDGSTLVVEEQGEGPVAYVLVHGIGMGRSVFADLAVRLRESGQVIALDLPGYGEAPEPPRTPTIERMADLVAAFLRHRGLDRAHGRVVLLGHSMGSQVATEVATRHPMLVWRLVLCAPTINIAERSAVRQLGRLAQDLWGESPIVLVRGAREYLRAGPNLRRKMRAMLAHRPEESYSRIVAPTLVIRGEGDPVSPHDWCRFVVEEIPDAHLVELSGHGHETMIKDAAAAAARIVAFARA</sequence>
<dbReference type="InterPro" id="IPR029058">
    <property type="entry name" value="AB_hydrolase_fold"/>
</dbReference>
<dbReference type="Gene3D" id="3.40.50.1820">
    <property type="entry name" value="alpha/beta hydrolase"/>
    <property type="match status" value="1"/>
</dbReference>
<keyword evidence="2" id="KW-0012">Acyltransferase</keyword>
<evidence type="ECO:0000259" key="1">
    <source>
        <dbReference type="Pfam" id="PF12697"/>
    </source>
</evidence>
<evidence type="ECO:0000313" key="3">
    <source>
        <dbReference type="Proteomes" id="UP000033451"/>
    </source>
</evidence>
<dbReference type="InterPro" id="IPR000073">
    <property type="entry name" value="AB_hydrolase_1"/>
</dbReference>
<dbReference type="Proteomes" id="UP000033451">
    <property type="component" value="Unassembled WGS sequence"/>
</dbReference>
<dbReference type="PRINTS" id="PR00111">
    <property type="entry name" value="ABHYDROLASE"/>
</dbReference>
<evidence type="ECO:0000313" key="2">
    <source>
        <dbReference type="EMBL" id="KJL44891.1"/>
    </source>
</evidence>
<gene>
    <name evidence="2" type="primary">acoC</name>
    <name evidence="2" type="ORF">RR49_00106</name>
</gene>
<dbReference type="InterPro" id="IPR050266">
    <property type="entry name" value="AB_hydrolase_sf"/>
</dbReference>
<organism evidence="2 3">
    <name type="scientific">Microbacterium ginsengisoli</name>
    <dbReference type="NCBI Taxonomy" id="400772"/>
    <lineage>
        <taxon>Bacteria</taxon>
        <taxon>Bacillati</taxon>
        <taxon>Actinomycetota</taxon>
        <taxon>Actinomycetes</taxon>
        <taxon>Micrococcales</taxon>
        <taxon>Microbacteriaceae</taxon>
        <taxon>Microbacterium</taxon>
    </lineage>
</organism>
<feature type="domain" description="AB hydrolase-1" evidence="1">
    <location>
        <begin position="39"/>
        <end position="248"/>
    </location>
</feature>
<protein>
    <submittedName>
        <fullName evidence="2">Dihydrolipoyllysine-residue acetyltransferase component of acetoin cleaving system</fullName>
        <ecNumber evidence="2">2.3.1.12</ecNumber>
    </submittedName>
</protein>
<reference evidence="2 3" key="1">
    <citation type="submission" date="2015-02" db="EMBL/GenBank/DDBJ databases">
        <title>Draft genome sequences of ten Microbacterium spp. with emphasis on heavy metal contaminated environments.</title>
        <authorList>
            <person name="Corretto E."/>
        </authorList>
    </citation>
    <scope>NUCLEOTIDE SEQUENCE [LARGE SCALE GENOMIC DNA]</scope>
    <source>
        <strain evidence="2 3">DSM 18659</strain>
    </source>
</reference>
<dbReference type="STRING" id="400772.RR49_00106"/>
<dbReference type="PANTHER" id="PTHR43798:SF33">
    <property type="entry name" value="HYDROLASE, PUTATIVE (AFU_ORTHOLOGUE AFUA_2G14860)-RELATED"/>
    <property type="match status" value="1"/>
</dbReference>
<dbReference type="PATRIC" id="fig|400772.4.peg.127"/>
<name>A0A0F0LYP8_9MICO</name>
<proteinExistence type="predicted"/>
<dbReference type="EC" id="2.3.1.12" evidence="2"/>
<keyword evidence="3" id="KW-1185">Reference proteome</keyword>
<dbReference type="RefSeq" id="WP_045245814.1">
    <property type="nucleotide sequence ID" value="NZ_JYIY01000034.1"/>
</dbReference>
<dbReference type="AlphaFoldDB" id="A0A0F0LYP8"/>
<dbReference type="EMBL" id="JYIY01000034">
    <property type="protein sequence ID" value="KJL44891.1"/>
    <property type="molecule type" value="Genomic_DNA"/>
</dbReference>
<dbReference type="Pfam" id="PF12697">
    <property type="entry name" value="Abhydrolase_6"/>
    <property type="match status" value="1"/>
</dbReference>
<dbReference type="OrthoDB" id="9769541at2"/>
<dbReference type="PANTHER" id="PTHR43798">
    <property type="entry name" value="MONOACYLGLYCEROL LIPASE"/>
    <property type="match status" value="1"/>
</dbReference>